<feature type="transmembrane region" description="Helical" evidence="2">
    <location>
        <begin position="250"/>
        <end position="270"/>
    </location>
</feature>
<dbReference type="Proteomes" id="UP001595075">
    <property type="component" value="Unassembled WGS sequence"/>
</dbReference>
<keyword evidence="4" id="KW-1185">Reference proteome</keyword>
<feature type="region of interest" description="Disordered" evidence="1">
    <location>
        <begin position="352"/>
        <end position="384"/>
    </location>
</feature>
<comment type="caution">
    <text evidence="3">The sequence shown here is derived from an EMBL/GenBank/DDBJ whole genome shotgun (WGS) entry which is preliminary data.</text>
</comment>
<evidence type="ECO:0008006" key="5">
    <source>
        <dbReference type="Google" id="ProtNLM"/>
    </source>
</evidence>
<name>A0ABR4BW86_9HELO</name>
<keyword evidence="2" id="KW-0472">Membrane</keyword>
<protein>
    <recommendedName>
        <fullName evidence="5">Transmembrane protein</fullName>
    </recommendedName>
</protein>
<organism evidence="3 4">
    <name type="scientific">Oculimacula yallundae</name>
    <dbReference type="NCBI Taxonomy" id="86028"/>
    <lineage>
        <taxon>Eukaryota</taxon>
        <taxon>Fungi</taxon>
        <taxon>Dikarya</taxon>
        <taxon>Ascomycota</taxon>
        <taxon>Pezizomycotina</taxon>
        <taxon>Leotiomycetes</taxon>
        <taxon>Helotiales</taxon>
        <taxon>Ploettnerulaceae</taxon>
        <taxon>Oculimacula</taxon>
    </lineage>
</organism>
<proteinExistence type="predicted"/>
<feature type="transmembrane region" description="Helical" evidence="2">
    <location>
        <begin position="223"/>
        <end position="244"/>
    </location>
</feature>
<evidence type="ECO:0000256" key="2">
    <source>
        <dbReference type="SAM" id="Phobius"/>
    </source>
</evidence>
<feature type="transmembrane region" description="Helical" evidence="2">
    <location>
        <begin position="180"/>
        <end position="202"/>
    </location>
</feature>
<gene>
    <name evidence="3" type="ORF">VTL71DRAFT_7597</name>
</gene>
<feature type="region of interest" description="Disordered" evidence="1">
    <location>
        <begin position="278"/>
        <end position="318"/>
    </location>
</feature>
<dbReference type="PANTHER" id="PTHR38848">
    <property type="entry name" value="G-PROTEIN COUPLED RECEPTORS FAMILY 3 PROFILE DOMAIN-CONTAINING PROTEIN"/>
    <property type="match status" value="1"/>
</dbReference>
<keyword evidence="2" id="KW-1133">Transmembrane helix</keyword>
<evidence type="ECO:0000256" key="1">
    <source>
        <dbReference type="SAM" id="MobiDB-lite"/>
    </source>
</evidence>
<dbReference type="EMBL" id="JAZHXI010000019">
    <property type="protein sequence ID" value="KAL2061324.1"/>
    <property type="molecule type" value="Genomic_DNA"/>
</dbReference>
<sequence length="439" mass="48912">MMNMLRMQQRAVGEQPINHVPAEIPRAGMVISTALTMLTISILAICFSRRIPSPSKELSKVPLTRWLILIIYADSILFIFVTAILQHGFGLNLNMSTCSAAILLCLVCYMTTKLIYYFLVEKVYIIRSISKPRLKSKLYLFNTFGMLLLYLGCIILNFVYRTAYFAEDGTCIIGMELKAMMPLIIFDAVVNLYLTLLFVLPLRSLYSYKNSPKSSLRTMAIRSFVGSIATLTSSVVNLTVLMVLQGEEAWLCLMLCNADILFSVVVLHWVTSKDTIREESTNLTSPGHTSRSRRQQRHDSEQIVFAGPCSPGPETTQPFDFVGNNGSVTTHITAEKPSYVLDTWQQNGLVMSDLESGGEERRKGGKSLKSNKSDKSHKASKSVGATQLVGRIEVQVGQTVETVRSGDRLSDNGCELIPDFRFSGISRLDLSTDNLVKKI</sequence>
<keyword evidence="2" id="KW-0812">Transmembrane</keyword>
<evidence type="ECO:0000313" key="4">
    <source>
        <dbReference type="Proteomes" id="UP001595075"/>
    </source>
</evidence>
<dbReference type="PANTHER" id="PTHR38848:SF3">
    <property type="entry name" value="G-PROTEIN COUPLED RECEPTORS FAMILY 3 PROFILE DOMAIN-CONTAINING PROTEIN"/>
    <property type="match status" value="1"/>
</dbReference>
<evidence type="ECO:0000313" key="3">
    <source>
        <dbReference type="EMBL" id="KAL2061324.1"/>
    </source>
</evidence>
<reference evidence="3 4" key="1">
    <citation type="journal article" date="2024" name="Commun. Biol.">
        <title>Comparative genomic analysis of thermophilic fungi reveals convergent evolutionary adaptations and gene losses.</title>
        <authorList>
            <person name="Steindorff A.S."/>
            <person name="Aguilar-Pontes M.V."/>
            <person name="Robinson A.J."/>
            <person name="Andreopoulos B."/>
            <person name="LaButti K."/>
            <person name="Kuo A."/>
            <person name="Mondo S."/>
            <person name="Riley R."/>
            <person name="Otillar R."/>
            <person name="Haridas S."/>
            <person name="Lipzen A."/>
            <person name="Grimwood J."/>
            <person name="Schmutz J."/>
            <person name="Clum A."/>
            <person name="Reid I.D."/>
            <person name="Moisan M.C."/>
            <person name="Butler G."/>
            <person name="Nguyen T.T.M."/>
            <person name="Dewar K."/>
            <person name="Conant G."/>
            <person name="Drula E."/>
            <person name="Henrissat B."/>
            <person name="Hansel C."/>
            <person name="Singer S."/>
            <person name="Hutchinson M.I."/>
            <person name="de Vries R.P."/>
            <person name="Natvig D.O."/>
            <person name="Powell A.J."/>
            <person name="Tsang A."/>
            <person name="Grigoriev I.V."/>
        </authorList>
    </citation>
    <scope>NUCLEOTIDE SEQUENCE [LARGE SCALE GENOMIC DNA]</scope>
    <source>
        <strain evidence="3 4">CBS 494.80</strain>
    </source>
</reference>
<feature type="transmembrane region" description="Helical" evidence="2">
    <location>
        <begin position="101"/>
        <end position="119"/>
    </location>
</feature>
<accession>A0ABR4BW86</accession>
<feature type="transmembrane region" description="Helical" evidence="2">
    <location>
        <begin position="27"/>
        <end position="47"/>
    </location>
</feature>
<feature type="transmembrane region" description="Helical" evidence="2">
    <location>
        <begin position="139"/>
        <end position="160"/>
    </location>
</feature>
<feature type="transmembrane region" description="Helical" evidence="2">
    <location>
        <begin position="67"/>
        <end position="89"/>
    </location>
</feature>